<dbReference type="EMBL" id="BKCJ011070345">
    <property type="protein sequence ID" value="GFC79394.1"/>
    <property type="molecule type" value="Genomic_DNA"/>
</dbReference>
<dbReference type="AlphaFoldDB" id="A0A699R8V6"/>
<feature type="compositionally biased region" description="Acidic residues" evidence="1">
    <location>
        <begin position="1"/>
        <end position="14"/>
    </location>
</feature>
<protein>
    <recommendedName>
        <fullName evidence="3">Reverse transcriptase domain-containing protein</fullName>
    </recommendedName>
</protein>
<comment type="caution">
    <text evidence="2">The sequence shown here is derived from an EMBL/GenBank/DDBJ whole genome shotgun (WGS) entry which is preliminary data.</text>
</comment>
<feature type="compositionally biased region" description="Pro residues" evidence="1">
    <location>
        <begin position="21"/>
        <end position="33"/>
    </location>
</feature>
<feature type="compositionally biased region" description="Basic and acidic residues" evidence="1">
    <location>
        <begin position="41"/>
        <end position="52"/>
    </location>
</feature>
<name>A0A699R8V6_TANCI</name>
<organism evidence="2">
    <name type="scientific">Tanacetum cinerariifolium</name>
    <name type="common">Dalmatian daisy</name>
    <name type="synonym">Chrysanthemum cinerariifolium</name>
    <dbReference type="NCBI Taxonomy" id="118510"/>
    <lineage>
        <taxon>Eukaryota</taxon>
        <taxon>Viridiplantae</taxon>
        <taxon>Streptophyta</taxon>
        <taxon>Embryophyta</taxon>
        <taxon>Tracheophyta</taxon>
        <taxon>Spermatophyta</taxon>
        <taxon>Magnoliopsida</taxon>
        <taxon>eudicotyledons</taxon>
        <taxon>Gunneridae</taxon>
        <taxon>Pentapetalae</taxon>
        <taxon>asterids</taxon>
        <taxon>campanulids</taxon>
        <taxon>Asterales</taxon>
        <taxon>Asteraceae</taxon>
        <taxon>Asteroideae</taxon>
        <taxon>Anthemideae</taxon>
        <taxon>Anthemidinae</taxon>
        <taxon>Tanacetum</taxon>
    </lineage>
</organism>
<proteinExistence type="predicted"/>
<gene>
    <name evidence="2" type="ORF">Tci_851364</name>
</gene>
<evidence type="ECO:0008006" key="3">
    <source>
        <dbReference type="Google" id="ProtNLM"/>
    </source>
</evidence>
<reference evidence="2" key="1">
    <citation type="journal article" date="2019" name="Sci. Rep.">
        <title>Draft genome of Tanacetum cinerariifolium, the natural source of mosquito coil.</title>
        <authorList>
            <person name="Yamashiro T."/>
            <person name="Shiraishi A."/>
            <person name="Satake H."/>
            <person name="Nakayama K."/>
        </authorList>
    </citation>
    <scope>NUCLEOTIDE SEQUENCE</scope>
</reference>
<evidence type="ECO:0000256" key="1">
    <source>
        <dbReference type="SAM" id="MobiDB-lite"/>
    </source>
</evidence>
<feature type="region of interest" description="Disordered" evidence="1">
    <location>
        <begin position="1"/>
        <end position="68"/>
    </location>
</feature>
<feature type="non-terminal residue" evidence="2">
    <location>
        <position position="1"/>
    </location>
</feature>
<accession>A0A699R8V6</accession>
<sequence>EDECVEETYMDPDQAEYNIKVPPPPPVQNPKPPIQRKFFIHTRDSLPPHDSPHPPQSVSSPGGLSCPP</sequence>
<evidence type="ECO:0000313" key="2">
    <source>
        <dbReference type="EMBL" id="GFC79394.1"/>
    </source>
</evidence>